<gene>
    <name evidence="2" type="ORF">AVDCRST_MAG68-4822</name>
</gene>
<evidence type="ECO:0000256" key="1">
    <source>
        <dbReference type="SAM" id="MobiDB-lite"/>
    </source>
</evidence>
<proteinExistence type="predicted"/>
<feature type="region of interest" description="Disordered" evidence="1">
    <location>
        <begin position="1"/>
        <end position="59"/>
    </location>
</feature>
<dbReference type="EMBL" id="CADCTW010000219">
    <property type="protein sequence ID" value="CAA9366091.1"/>
    <property type="molecule type" value="Genomic_DNA"/>
</dbReference>
<sequence length="59" mass="6912">MSNDPRDAETDALRERMREMGRRSREMRERAPGEAPSAPGETQRWGGFVSNRHRERGRQ</sequence>
<accession>A0A6J4MQM0</accession>
<name>A0A6J4MQM0_9BACT</name>
<feature type="compositionally biased region" description="Basic and acidic residues" evidence="1">
    <location>
        <begin position="1"/>
        <end position="32"/>
    </location>
</feature>
<organism evidence="2">
    <name type="scientific">uncultured Gemmatimonadota bacterium</name>
    <dbReference type="NCBI Taxonomy" id="203437"/>
    <lineage>
        <taxon>Bacteria</taxon>
        <taxon>Pseudomonadati</taxon>
        <taxon>Gemmatimonadota</taxon>
        <taxon>environmental samples</taxon>
    </lineage>
</organism>
<protein>
    <submittedName>
        <fullName evidence="2">Uncharacterized protein</fullName>
    </submittedName>
</protein>
<reference evidence="2" key="1">
    <citation type="submission" date="2020-02" db="EMBL/GenBank/DDBJ databases">
        <authorList>
            <person name="Meier V. D."/>
        </authorList>
    </citation>
    <scope>NUCLEOTIDE SEQUENCE</scope>
    <source>
        <strain evidence="2">AVDCRST_MAG68</strain>
    </source>
</reference>
<dbReference type="AlphaFoldDB" id="A0A6J4MQM0"/>
<evidence type="ECO:0000313" key="2">
    <source>
        <dbReference type="EMBL" id="CAA9366091.1"/>
    </source>
</evidence>